<evidence type="ECO:0000256" key="1">
    <source>
        <dbReference type="SAM" id="MobiDB-lite"/>
    </source>
</evidence>
<evidence type="ECO:0000313" key="2">
    <source>
        <dbReference type="EMBL" id="GLI22984.1"/>
    </source>
</evidence>
<gene>
    <name evidence="2" type="ORF">XFLAVUS301_26580</name>
</gene>
<feature type="compositionally biased region" description="Acidic residues" evidence="1">
    <location>
        <begin position="67"/>
        <end position="76"/>
    </location>
</feature>
<name>A0A9W6CLM3_XANFL</name>
<accession>A0A9W6CLM3</accession>
<feature type="region of interest" description="Disordered" evidence="1">
    <location>
        <begin position="43"/>
        <end position="76"/>
    </location>
</feature>
<reference evidence="2" key="1">
    <citation type="submission" date="2022-12" db="EMBL/GenBank/DDBJ databases">
        <title>Reference genome sequencing for broad-spectrum identification of bacterial and archaeal isolates by mass spectrometry.</title>
        <authorList>
            <person name="Sekiguchi Y."/>
            <person name="Tourlousse D.M."/>
        </authorList>
    </citation>
    <scope>NUCLEOTIDE SEQUENCE</scope>
    <source>
        <strain evidence="2">301</strain>
    </source>
</reference>
<sequence>MRRIDDGGDAFRLEIVFQPGRPAEAADAHWHRLRRRIFRAPGQRKGDAEIGAGREAGRERTGIAGAAEEEDVGFHG</sequence>
<dbReference type="Proteomes" id="UP001144397">
    <property type="component" value="Unassembled WGS sequence"/>
</dbReference>
<comment type="caution">
    <text evidence="2">The sequence shown here is derived from an EMBL/GenBank/DDBJ whole genome shotgun (WGS) entry which is preliminary data.</text>
</comment>
<protein>
    <submittedName>
        <fullName evidence="2">Uncharacterized protein</fullName>
    </submittedName>
</protein>
<dbReference type="AlphaFoldDB" id="A0A9W6CLM3"/>
<dbReference type="EMBL" id="BSDO01000003">
    <property type="protein sequence ID" value="GLI22984.1"/>
    <property type="molecule type" value="Genomic_DNA"/>
</dbReference>
<organism evidence="2 3">
    <name type="scientific">Xanthobacter flavus</name>
    <dbReference type="NCBI Taxonomy" id="281"/>
    <lineage>
        <taxon>Bacteria</taxon>
        <taxon>Pseudomonadati</taxon>
        <taxon>Pseudomonadota</taxon>
        <taxon>Alphaproteobacteria</taxon>
        <taxon>Hyphomicrobiales</taxon>
        <taxon>Xanthobacteraceae</taxon>
        <taxon>Xanthobacter</taxon>
    </lineage>
</organism>
<proteinExistence type="predicted"/>
<evidence type="ECO:0000313" key="3">
    <source>
        <dbReference type="Proteomes" id="UP001144397"/>
    </source>
</evidence>
<dbReference type="AntiFam" id="ANF00116">
    <property type="entry name" value="Shadow ORF (opposite cobK)"/>
</dbReference>